<evidence type="ECO:0000256" key="1">
    <source>
        <dbReference type="ARBA" id="ARBA00009374"/>
    </source>
</evidence>
<protein>
    <recommendedName>
        <fullName evidence="6">FLZ-type domain-containing protein</fullName>
    </recommendedName>
</protein>
<organism evidence="7 8">
    <name type="scientific">Hibiscus syriacus</name>
    <name type="common">Rose of Sharon</name>
    <dbReference type="NCBI Taxonomy" id="106335"/>
    <lineage>
        <taxon>Eukaryota</taxon>
        <taxon>Viridiplantae</taxon>
        <taxon>Streptophyta</taxon>
        <taxon>Embryophyta</taxon>
        <taxon>Tracheophyta</taxon>
        <taxon>Spermatophyta</taxon>
        <taxon>Magnoliopsida</taxon>
        <taxon>eudicotyledons</taxon>
        <taxon>Gunneridae</taxon>
        <taxon>Pentapetalae</taxon>
        <taxon>rosids</taxon>
        <taxon>malvids</taxon>
        <taxon>Malvales</taxon>
        <taxon>Malvaceae</taxon>
        <taxon>Malvoideae</taxon>
        <taxon>Hibiscus</taxon>
    </lineage>
</organism>
<dbReference type="EMBL" id="VEPZ02001724">
    <property type="protein sequence ID" value="KAE8661188.1"/>
    <property type="molecule type" value="Genomic_DNA"/>
</dbReference>
<dbReference type="Pfam" id="PF07727">
    <property type="entry name" value="RVT_2"/>
    <property type="match status" value="2"/>
</dbReference>
<dbReference type="InterPro" id="IPR007650">
    <property type="entry name" value="Zf-FLZ_dom"/>
</dbReference>
<dbReference type="SUPFAM" id="SSF56672">
    <property type="entry name" value="DNA/RNA polymerases"/>
    <property type="match status" value="1"/>
</dbReference>
<dbReference type="GO" id="GO:0008270">
    <property type="term" value="F:zinc ion binding"/>
    <property type="evidence" value="ECO:0007669"/>
    <property type="project" value="UniProtKB-KW"/>
</dbReference>
<evidence type="ECO:0000259" key="6">
    <source>
        <dbReference type="PROSITE" id="PS51795"/>
    </source>
</evidence>
<dbReference type="PANTHER" id="PTHR11439">
    <property type="entry name" value="GAG-POL-RELATED RETROTRANSPOSON"/>
    <property type="match status" value="1"/>
</dbReference>
<evidence type="ECO:0000256" key="3">
    <source>
        <dbReference type="ARBA" id="ARBA00022771"/>
    </source>
</evidence>
<comment type="similarity">
    <text evidence="1">Belongs to the FLZ family.</text>
</comment>
<dbReference type="Pfam" id="PF04570">
    <property type="entry name" value="zf-FLZ"/>
    <property type="match status" value="1"/>
</dbReference>
<reference evidence="7" key="1">
    <citation type="submission" date="2019-09" db="EMBL/GenBank/DDBJ databases">
        <title>Draft genome information of white flower Hibiscus syriacus.</title>
        <authorList>
            <person name="Kim Y.-M."/>
        </authorList>
    </citation>
    <scope>NUCLEOTIDE SEQUENCE [LARGE SCALE GENOMIC DNA]</scope>
    <source>
        <strain evidence="7">YM2019G1</strain>
    </source>
</reference>
<evidence type="ECO:0000256" key="4">
    <source>
        <dbReference type="PROSITE-ProRule" id="PRU01131"/>
    </source>
</evidence>
<dbReference type="Proteomes" id="UP000436088">
    <property type="component" value="Unassembled WGS sequence"/>
</dbReference>
<evidence type="ECO:0000313" key="7">
    <source>
        <dbReference type="EMBL" id="KAE8661188.1"/>
    </source>
</evidence>
<dbReference type="InterPro" id="IPR025724">
    <property type="entry name" value="GAG-pre-integrase_dom"/>
</dbReference>
<evidence type="ECO:0000256" key="2">
    <source>
        <dbReference type="ARBA" id="ARBA00022723"/>
    </source>
</evidence>
<feature type="region of interest" description="Disordered" evidence="5">
    <location>
        <begin position="122"/>
        <end position="151"/>
    </location>
</feature>
<proteinExistence type="inferred from homology"/>
<dbReference type="InterPro" id="IPR043502">
    <property type="entry name" value="DNA/RNA_pol_sf"/>
</dbReference>
<dbReference type="AlphaFoldDB" id="A0A6A2WMP0"/>
<feature type="region of interest" description="Disordered" evidence="5">
    <location>
        <begin position="35"/>
        <end position="62"/>
    </location>
</feature>
<accession>A0A6A2WMP0</accession>
<feature type="domain" description="FLZ-type" evidence="6">
    <location>
        <begin position="1"/>
        <end position="84"/>
    </location>
</feature>
<dbReference type="CDD" id="cd09272">
    <property type="entry name" value="RNase_HI_RT_Ty1"/>
    <property type="match status" value="1"/>
</dbReference>
<keyword evidence="3" id="KW-0863">Zinc-finger</keyword>
<evidence type="ECO:0000313" key="8">
    <source>
        <dbReference type="Proteomes" id="UP000436088"/>
    </source>
</evidence>
<feature type="zinc finger region" description="FLZ-type" evidence="4">
    <location>
        <begin position="1"/>
        <end position="84"/>
    </location>
</feature>
<keyword evidence="2" id="KW-0479">Metal-binding</keyword>
<dbReference type="PANTHER" id="PTHR11439:SF440">
    <property type="entry name" value="INTEGRASE CATALYTIC DOMAIN-CONTAINING PROTEIN"/>
    <property type="match status" value="1"/>
</dbReference>
<keyword evidence="3" id="KW-0862">Zinc</keyword>
<feature type="compositionally biased region" description="Basic and acidic residues" evidence="5">
    <location>
        <begin position="46"/>
        <end position="57"/>
    </location>
</feature>
<dbReference type="Pfam" id="PF13976">
    <property type="entry name" value="gag_pre-integrs"/>
    <property type="match status" value="1"/>
</dbReference>
<comment type="caution">
    <text evidence="7">The sequence shown here is derived from an EMBL/GenBank/DDBJ whole genome shotgun (WGS) entry which is preliminary data.</text>
</comment>
<gene>
    <name evidence="7" type="ORF">F3Y22_tig00116937pilonHSYRG00044</name>
</gene>
<keyword evidence="8" id="KW-1185">Reference proteome</keyword>
<dbReference type="InterPro" id="IPR013103">
    <property type="entry name" value="RVT_2"/>
</dbReference>
<sequence length="698" mass="78645">MLLGKRTRQPIKRTTSMTGIAFVDASDVEEVVDRHPIVSDPPPPHLEFDDGNSRSDQRFSSTGDTAFCSLECREKQMNKEEREEKNAIADAHQTALSQYFKTQLEALHKLLGTPTASGSLAIQGGSGADTPSLSPYPPNIFKSTTRPPPMMGKFFRSTREQESEKMIGTAKVDDGLYVWNKDNSQEGMALSTSKEDSIMLWHRRLGHPNFFSPTTTKPAENPTAIVILALDPVFPISTMQQQETRLPETETTVPMPSLPEDCLGEEVSPPSPSIYLPTALRKGTRSCTQHPISQFVSYGNLSKSYNAFVSNVDSVETPKNIEEALKSTKWRQVVLDEIKALEDNGTWEISKLPTRKKIVGLAKLNTIRVLLLITVNLEWPLIQLNVKNAFLNGELNEEVYMDFPPEFEGSKGQVCKLKKSLYGLKQFPRAWFNRFAKAMTSRHYIQDDIILTVDYSIEIERLKEFLSLEFQLKDLRNLRYFLGMEIARSKAGIPISQRKYVLDLLPEVGLLGCKPAETPMEPNLKLGIDKDGKEVQGKISTVSGKTYLSFSHSSRHSFWRTPGKGLHFKKDVNRSIEVYIDADWAGVVNDRRSTSRYCSYVWGNLVTWSKKQSVMARNNVESEYRALSHAVSMAHNLVHHDRTKHVEIDHHFIMEKINKGENLVRGLASKVEGHGIISRHILRAANWEADELAKAGIG</sequence>
<name>A0A6A2WMP0_HIBSY</name>
<dbReference type="PROSITE" id="PS51795">
    <property type="entry name" value="ZF_FLZ"/>
    <property type="match status" value="1"/>
</dbReference>
<evidence type="ECO:0000256" key="5">
    <source>
        <dbReference type="SAM" id="MobiDB-lite"/>
    </source>
</evidence>